<proteinExistence type="predicted"/>
<gene>
    <name evidence="1" type="ORF">NECAME_12318</name>
</gene>
<dbReference type="AlphaFoldDB" id="W2T2P7"/>
<accession>W2T2P7</accession>
<dbReference type="EMBL" id="KI660290">
    <property type="protein sequence ID" value="ETN75516.1"/>
    <property type="molecule type" value="Genomic_DNA"/>
</dbReference>
<protein>
    <submittedName>
        <fullName evidence="1">Uncharacterized protein</fullName>
    </submittedName>
</protein>
<dbReference type="Proteomes" id="UP000053676">
    <property type="component" value="Unassembled WGS sequence"/>
</dbReference>
<evidence type="ECO:0000313" key="1">
    <source>
        <dbReference type="EMBL" id="ETN75516.1"/>
    </source>
</evidence>
<reference evidence="2" key="1">
    <citation type="journal article" date="2014" name="Nat. Genet.">
        <title>Genome of the human hookworm Necator americanus.</title>
        <authorList>
            <person name="Tang Y.T."/>
            <person name="Gao X."/>
            <person name="Rosa B.A."/>
            <person name="Abubucker S."/>
            <person name="Hallsworth-Pepin K."/>
            <person name="Martin J."/>
            <person name="Tyagi R."/>
            <person name="Heizer E."/>
            <person name="Zhang X."/>
            <person name="Bhonagiri-Palsikar V."/>
            <person name="Minx P."/>
            <person name="Warren W.C."/>
            <person name="Wang Q."/>
            <person name="Zhan B."/>
            <person name="Hotez P.J."/>
            <person name="Sternberg P.W."/>
            <person name="Dougall A."/>
            <person name="Gaze S.T."/>
            <person name="Mulvenna J."/>
            <person name="Sotillo J."/>
            <person name="Ranganathan S."/>
            <person name="Rabelo E.M."/>
            <person name="Wilson R.K."/>
            <person name="Felgner P.L."/>
            <person name="Bethony J."/>
            <person name="Hawdon J.M."/>
            <person name="Gasser R.B."/>
            <person name="Loukas A."/>
            <person name="Mitreva M."/>
        </authorList>
    </citation>
    <scope>NUCLEOTIDE SEQUENCE [LARGE SCALE GENOMIC DNA]</scope>
</reference>
<organism evidence="1 2">
    <name type="scientific">Necator americanus</name>
    <name type="common">Human hookworm</name>
    <dbReference type="NCBI Taxonomy" id="51031"/>
    <lineage>
        <taxon>Eukaryota</taxon>
        <taxon>Metazoa</taxon>
        <taxon>Ecdysozoa</taxon>
        <taxon>Nematoda</taxon>
        <taxon>Chromadorea</taxon>
        <taxon>Rhabditida</taxon>
        <taxon>Rhabditina</taxon>
        <taxon>Rhabditomorpha</taxon>
        <taxon>Strongyloidea</taxon>
        <taxon>Ancylostomatidae</taxon>
        <taxon>Bunostominae</taxon>
        <taxon>Necator</taxon>
    </lineage>
</organism>
<sequence>MSVDLRVCMCGRVRRRAIEWSRRPTGVEVSWTPAGTHTSHDLGFEEVCTLHRSRISTEARRNI</sequence>
<dbReference type="KEGG" id="nai:NECAME_12318"/>
<name>W2T2P7_NECAM</name>
<evidence type="ECO:0000313" key="2">
    <source>
        <dbReference type="Proteomes" id="UP000053676"/>
    </source>
</evidence>
<keyword evidence="2" id="KW-1185">Reference proteome</keyword>